<keyword evidence="1" id="KW-0812">Transmembrane</keyword>
<dbReference type="AlphaFoldDB" id="A0AAW6YKR6"/>
<protein>
    <submittedName>
        <fullName evidence="2">YfhO family protein</fullName>
    </submittedName>
</protein>
<feature type="non-terminal residue" evidence="2">
    <location>
        <position position="110"/>
    </location>
</feature>
<gene>
    <name evidence="2" type="ORF">QP487_11635</name>
</gene>
<feature type="transmembrane region" description="Helical" evidence="1">
    <location>
        <begin position="81"/>
        <end position="102"/>
    </location>
</feature>
<evidence type="ECO:0000313" key="2">
    <source>
        <dbReference type="EMBL" id="MDK7294060.1"/>
    </source>
</evidence>
<comment type="caution">
    <text evidence="2">The sequence shown here is derived from an EMBL/GenBank/DDBJ whole genome shotgun (WGS) entry which is preliminary data.</text>
</comment>
<feature type="transmembrane region" description="Helical" evidence="1">
    <location>
        <begin position="25"/>
        <end position="45"/>
    </location>
</feature>
<proteinExistence type="predicted"/>
<organism evidence="2 3">
    <name type="scientific">Streptococcus pasteurianus</name>
    <dbReference type="NCBI Taxonomy" id="197614"/>
    <lineage>
        <taxon>Bacteria</taxon>
        <taxon>Bacillati</taxon>
        <taxon>Bacillota</taxon>
        <taxon>Bacilli</taxon>
        <taxon>Lactobacillales</taxon>
        <taxon>Streptococcaceae</taxon>
        <taxon>Streptococcus</taxon>
    </lineage>
</organism>
<evidence type="ECO:0000313" key="3">
    <source>
        <dbReference type="Proteomes" id="UP001237917"/>
    </source>
</evidence>
<accession>A0AAW6YKR6</accession>
<dbReference type="EMBL" id="JASOPU010000105">
    <property type="protein sequence ID" value="MDK7294060.1"/>
    <property type="molecule type" value="Genomic_DNA"/>
</dbReference>
<feature type="transmembrane region" description="Helical" evidence="1">
    <location>
        <begin position="57"/>
        <end position="75"/>
    </location>
</feature>
<dbReference type="Pfam" id="PF09586">
    <property type="entry name" value="YfhO"/>
    <property type="match status" value="1"/>
</dbReference>
<reference evidence="2" key="1">
    <citation type="submission" date="2023-05" db="EMBL/GenBank/DDBJ databases">
        <title>Cataloging the Phylogenetic Diversity of Human Bladder Bacteria.</title>
        <authorList>
            <person name="Du J."/>
        </authorList>
    </citation>
    <scope>NUCLEOTIDE SEQUENCE</scope>
    <source>
        <strain evidence="2">UMB0765</strain>
    </source>
</reference>
<keyword evidence="1" id="KW-1133">Transmembrane helix</keyword>
<evidence type="ECO:0000256" key="1">
    <source>
        <dbReference type="SAM" id="Phobius"/>
    </source>
</evidence>
<name>A0AAW6YKR6_9STRE</name>
<dbReference type="RefSeq" id="WP_285362517.1">
    <property type="nucleotide sequence ID" value="NZ_JASOPU010000105.1"/>
</dbReference>
<sequence length="110" mass="12711">YSWTFSTVIIFLAAESLERLKEIKFTNILASFSILGLGFIATFIFKKHYKFLGSVNFILTLEFLVAYLLISWAYAKKYISVKIFTVSTLLFVCFELSLNSFYQMEGIAKE</sequence>
<feature type="non-terminal residue" evidence="2">
    <location>
        <position position="1"/>
    </location>
</feature>
<dbReference type="InterPro" id="IPR018580">
    <property type="entry name" value="Uncharacterised_YfhO"/>
</dbReference>
<keyword evidence="1" id="KW-0472">Membrane</keyword>
<dbReference type="Proteomes" id="UP001237917">
    <property type="component" value="Unassembled WGS sequence"/>
</dbReference>